<reference evidence="3" key="1">
    <citation type="submission" date="2016-10" db="EMBL/GenBank/DDBJ databases">
        <authorList>
            <person name="Varghese N."/>
            <person name="Submissions S."/>
        </authorList>
    </citation>
    <scope>NUCLEOTIDE SEQUENCE [LARGE SCALE GENOMIC DNA]</scope>
    <source>
        <strain evidence="3">DSM 6150</strain>
    </source>
</reference>
<dbReference type="Gene3D" id="3.20.20.140">
    <property type="entry name" value="Metal-dependent hydrolases"/>
    <property type="match status" value="1"/>
</dbReference>
<sequence length="347" mass="36839">MDRRAFCAGAAALAAASSLPAWATSPALNRVDMHSHWGISARGGSGALDVVGLREAMTEAGLLLAAINIVADYPQFRRGHTGTEVVEYASPGSLRGYFDEMAEYVLKRARKDDLIVVGARHDLKSVLDGRKPGIVLAVEGADFLEGKLEPLKAARTLGVSHLQLVHYRLMEVGDICNLPPRYNGLSDFGKDVVRECNRLGMLVDVAHCSSAGILHALEISTQPLIYSHGWVSDTPPDHARRTARAIHAPLAKTIAAKGGVIGAFPMRQRTPEAFAAYLFKLVEALGVSHVGIGTDHGGLPRSALSGCRDLPAVAAELSRLGLKDAEIGAVMGGNYLRILQQAMSAGA</sequence>
<dbReference type="SUPFAM" id="SSF51556">
    <property type="entry name" value="Metallo-dependent hydrolases"/>
    <property type="match status" value="1"/>
</dbReference>
<dbReference type="Pfam" id="PF01244">
    <property type="entry name" value="Peptidase_M19"/>
    <property type="match status" value="1"/>
</dbReference>
<dbReference type="GO" id="GO:0070573">
    <property type="term" value="F:metallodipeptidase activity"/>
    <property type="evidence" value="ECO:0007669"/>
    <property type="project" value="InterPro"/>
</dbReference>
<evidence type="ECO:0000313" key="3">
    <source>
        <dbReference type="Proteomes" id="UP000242869"/>
    </source>
</evidence>
<keyword evidence="3" id="KW-1185">Reference proteome</keyword>
<proteinExistence type="predicted"/>
<evidence type="ECO:0000256" key="1">
    <source>
        <dbReference type="SAM" id="SignalP"/>
    </source>
</evidence>
<dbReference type="PANTHER" id="PTHR10443">
    <property type="entry name" value="MICROSOMAL DIPEPTIDASE"/>
    <property type="match status" value="1"/>
</dbReference>
<keyword evidence="1" id="KW-0732">Signal</keyword>
<dbReference type="InterPro" id="IPR032466">
    <property type="entry name" value="Metal_Hydrolase"/>
</dbReference>
<accession>A0A1I4WUB3</accession>
<dbReference type="EMBL" id="FOVE01000004">
    <property type="protein sequence ID" value="SFN17045.1"/>
    <property type="molecule type" value="Genomic_DNA"/>
</dbReference>
<dbReference type="GO" id="GO:0006508">
    <property type="term" value="P:proteolysis"/>
    <property type="evidence" value="ECO:0007669"/>
    <property type="project" value="InterPro"/>
</dbReference>
<dbReference type="OrthoDB" id="9804920at2"/>
<dbReference type="InterPro" id="IPR008257">
    <property type="entry name" value="Pept_M19"/>
</dbReference>
<organism evidence="2 3">
    <name type="scientific">Formivibrio citricus</name>
    <dbReference type="NCBI Taxonomy" id="83765"/>
    <lineage>
        <taxon>Bacteria</taxon>
        <taxon>Pseudomonadati</taxon>
        <taxon>Pseudomonadota</taxon>
        <taxon>Betaproteobacteria</taxon>
        <taxon>Neisseriales</taxon>
        <taxon>Chitinibacteraceae</taxon>
        <taxon>Formivibrio</taxon>
    </lineage>
</organism>
<dbReference type="PROSITE" id="PS51365">
    <property type="entry name" value="RENAL_DIPEPTIDASE_2"/>
    <property type="match status" value="1"/>
</dbReference>
<dbReference type="STRING" id="83765.SAMN05660284_00727"/>
<dbReference type="AlphaFoldDB" id="A0A1I4WUB3"/>
<gene>
    <name evidence="2" type="ORF">SAMN05660284_00727</name>
</gene>
<protein>
    <submittedName>
        <fullName evidence="2">Membrane dipeptidase</fullName>
    </submittedName>
</protein>
<dbReference type="PANTHER" id="PTHR10443:SF12">
    <property type="entry name" value="DIPEPTIDASE"/>
    <property type="match status" value="1"/>
</dbReference>
<feature type="signal peptide" evidence="1">
    <location>
        <begin position="1"/>
        <end position="23"/>
    </location>
</feature>
<name>A0A1I4WUB3_9NEIS</name>
<dbReference type="RefSeq" id="WP_091191514.1">
    <property type="nucleotide sequence ID" value="NZ_FOVE01000004.1"/>
</dbReference>
<feature type="chain" id="PRO_5017276639" evidence="1">
    <location>
        <begin position="24"/>
        <end position="347"/>
    </location>
</feature>
<dbReference type="Proteomes" id="UP000242869">
    <property type="component" value="Unassembled WGS sequence"/>
</dbReference>
<evidence type="ECO:0000313" key="2">
    <source>
        <dbReference type="EMBL" id="SFN17045.1"/>
    </source>
</evidence>